<dbReference type="InterPro" id="IPR003034">
    <property type="entry name" value="SAP_dom"/>
</dbReference>
<dbReference type="STRING" id="296587.C1E6R5"/>
<evidence type="ECO:0000256" key="3">
    <source>
        <dbReference type="ARBA" id="ARBA00022884"/>
    </source>
</evidence>
<dbReference type="GeneID" id="8243509"/>
<dbReference type="eggNOG" id="ENOG502SCTP">
    <property type="taxonomic scope" value="Eukaryota"/>
</dbReference>
<dbReference type="PROSITE" id="PS50800">
    <property type="entry name" value="SAP"/>
    <property type="match status" value="1"/>
</dbReference>
<dbReference type="InterPro" id="IPR025249">
    <property type="entry name" value="TF_NusA_KH_1st"/>
</dbReference>
<dbReference type="PANTHER" id="PTHR22648:SF0">
    <property type="entry name" value="TRANSCRIPTION TERMINATION_ANTITERMINATION PROTEIN NUSA"/>
    <property type="match status" value="1"/>
</dbReference>
<dbReference type="InterPro" id="IPR030842">
    <property type="entry name" value="TF_NusA_bacterial"/>
</dbReference>
<dbReference type="Gene3D" id="1.10.720.30">
    <property type="entry name" value="SAP domain"/>
    <property type="match status" value="1"/>
</dbReference>
<evidence type="ECO:0000313" key="9">
    <source>
        <dbReference type="Proteomes" id="UP000002009"/>
    </source>
</evidence>
<dbReference type="GO" id="GO:0005829">
    <property type="term" value="C:cytosol"/>
    <property type="evidence" value="ECO:0007669"/>
    <property type="project" value="TreeGrafter"/>
</dbReference>
<sequence>MQTTSVASLLARPVAHRPPAAEVAAVAARGAKVRIVSARAHNRRQGQTARRGNSDAFALVDSRILGGARLAVTAPSSPRNRRVAIRVAANYSEFPVAERRAELQKMTTAQLKPMCKGSGLKVGGKKGDLIDRLLEHEFGTTDDEADVDPTADIVGLAKEWRSGRVVSPTSGLSFGDLDALERLALGSSPARVDERGADEAYFAQSYEDGSHGGYDGSDRTVGSSGAAARLVGRTGAFDDGGGAGWDDSRSSSGGDGWDRDGREDDETPQTRDVVEPEPREPTREQKAEAAKKAARTERVRLGKRSAIVTALRDLATSKDGFESDPRVHLEAVSRAIDRAYRKLRYSAFAEMDPRGRDVCVDINVAEGTVAVLAQRIGRGGTVEWETDDTDAFLEAYGKRHMIRKIAHMYTEELNEQVSAVAADSYRAKRGQMVECTVVAEGRRGEYLLRLDDGAMACLPEEESIPGKKYSQGERVCALVMEVEDRTWAADRRAPVIVSTAIAGLLAEVLAAEVPEVARGDVVIKSVARVSGKMSKVAVARQEGAEKVFDPVLACVGVENSRLRAIRERLGGEVCQILTWSDNREDMVAEALFPAAVHRVVKAEEDDMDGRALDKFIAYVSRFDEAKAIGAGGVNVKLAAALTGCFILIERHEEGGGAGGGWGDQRANSRGGDTRDTTGGWTAAGGRNWNEPKGGGWDDDEDAGGWNDASWKDDAWKDDGWKDEQPSTPGRRGGAVDIDPNSMEFLDPETFGLPEGSAKQSTNQSRFGDLLARGKPEVDDLGWPDLDPLPSDVSDGDDVGWPDLDPLAPMESNIDDSLEDYLAGTPPPAGARDGDDSFDPRDDADNWEEVGPGKAGVVTFGASGAGVGGAATFMGDGPGAGGGWDDGFEEDDAPVSWN</sequence>
<proteinExistence type="predicted"/>
<dbReference type="SUPFAM" id="SSF68906">
    <property type="entry name" value="SAP domain"/>
    <property type="match status" value="1"/>
</dbReference>
<feature type="compositionally biased region" description="Low complexity" evidence="6">
    <location>
        <begin position="780"/>
        <end position="792"/>
    </location>
</feature>
<keyword evidence="1" id="KW-0806">Transcription termination</keyword>
<dbReference type="Pfam" id="PF26594">
    <property type="entry name" value="KH_NusA_2nd"/>
    <property type="match status" value="1"/>
</dbReference>
<evidence type="ECO:0000256" key="2">
    <source>
        <dbReference type="ARBA" id="ARBA00022490"/>
    </source>
</evidence>
<evidence type="ECO:0000256" key="6">
    <source>
        <dbReference type="SAM" id="MobiDB-lite"/>
    </source>
</evidence>
<feature type="region of interest" description="Disordered" evidence="6">
    <location>
        <begin position="655"/>
        <end position="854"/>
    </location>
</feature>
<reference evidence="8 9" key="1">
    <citation type="journal article" date="2009" name="Science">
        <title>Green evolution and dynamic adaptations revealed by genomes of the marine picoeukaryotes Micromonas.</title>
        <authorList>
            <person name="Worden A.Z."/>
            <person name="Lee J.H."/>
            <person name="Mock T."/>
            <person name="Rouze P."/>
            <person name="Simmons M.P."/>
            <person name="Aerts A.L."/>
            <person name="Allen A.E."/>
            <person name="Cuvelier M.L."/>
            <person name="Derelle E."/>
            <person name="Everett M.V."/>
            <person name="Foulon E."/>
            <person name="Grimwood J."/>
            <person name="Gundlach H."/>
            <person name="Henrissat B."/>
            <person name="Napoli C."/>
            <person name="McDonald S.M."/>
            <person name="Parker M.S."/>
            <person name="Rombauts S."/>
            <person name="Salamov A."/>
            <person name="Von Dassow P."/>
            <person name="Badger J.H."/>
            <person name="Coutinho P.M."/>
            <person name="Demir E."/>
            <person name="Dubchak I."/>
            <person name="Gentemann C."/>
            <person name="Eikrem W."/>
            <person name="Gready J.E."/>
            <person name="John U."/>
            <person name="Lanier W."/>
            <person name="Lindquist E.A."/>
            <person name="Lucas S."/>
            <person name="Mayer K.F."/>
            <person name="Moreau H."/>
            <person name="Not F."/>
            <person name="Otillar R."/>
            <person name="Panaud O."/>
            <person name="Pangilinan J."/>
            <person name="Paulsen I."/>
            <person name="Piegu B."/>
            <person name="Poliakov A."/>
            <person name="Robbens S."/>
            <person name="Schmutz J."/>
            <person name="Toulza E."/>
            <person name="Wyss T."/>
            <person name="Zelensky A."/>
            <person name="Zhou K."/>
            <person name="Armbrust E.V."/>
            <person name="Bhattacharya D."/>
            <person name="Goodenough U.W."/>
            <person name="Van de Peer Y."/>
            <person name="Grigoriev I.V."/>
        </authorList>
    </citation>
    <scope>NUCLEOTIDE SEQUENCE [LARGE SCALE GENOMIC DNA]</scope>
    <source>
        <strain evidence="9">RCC299 / NOUM17</strain>
    </source>
</reference>
<feature type="domain" description="SAP" evidence="7">
    <location>
        <begin position="103"/>
        <end position="137"/>
    </location>
</feature>
<evidence type="ECO:0000259" key="7">
    <source>
        <dbReference type="PROSITE" id="PS50800"/>
    </source>
</evidence>
<feature type="compositionally biased region" description="Basic and acidic residues" evidence="6">
    <location>
        <begin position="709"/>
        <end position="724"/>
    </location>
</feature>
<dbReference type="InterPro" id="IPR058582">
    <property type="entry name" value="KH_NusA_2nd"/>
</dbReference>
<dbReference type="Pfam" id="PF13184">
    <property type="entry name" value="KH_NusA_1st"/>
    <property type="match status" value="1"/>
</dbReference>
<feature type="compositionally biased region" description="Basic and acidic residues" evidence="6">
    <location>
        <begin position="831"/>
        <end position="843"/>
    </location>
</feature>
<dbReference type="KEGG" id="mis:MICPUN_58749"/>
<feature type="compositionally biased region" description="Acidic residues" evidence="6">
    <location>
        <begin position="885"/>
        <end position="897"/>
    </location>
</feature>
<dbReference type="Proteomes" id="UP000002009">
    <property type="component" value="Chromosome 5"/>
</dbReference>
<dbReference type="InterPro" id="IPR009019">
    <property type="entry name" value="KH_sf_prok-type"/>
</dbReference>
<dbReference type="InParanoid" id="C1E6R5"/>
<dbReference type="RefSeq" id="XP_002502222.1">
    <property type="nucleotide sequence ID" value="XM_002502176.1"/>
</dbReference>
<dbReference type="InterPro" id="IPR015946">
    <property type="entry name" value="KH_dom-like_a/b"/>
</dbReference>
<dbReference type="InterPro" id="IPR036361">
    <property type="entry name" value="SAP_dom_sf"/>
</dbReference>
<evidence type="ECO:0000256" key="4">
    <source>
        <dbReference type="ARBA" id="ARBA00023015"/>
    </source>
</evidence>
<keyword evidence="5" id="KW-0804">Transcription</keyword>
<dbReference type="GO" id="GO:0003723">
    <property type="term" value="F:RNA binding"/>
    <property type="evidence" value="ECO:0007669"/>
    <property type="project" value="UniProtKB-KW"/>
</dbReference>
<feature type="region of interest" description="Disordered" evidence="6">
    <location>
        <begin position="233"/>
        <end position="296"/>
    </location>
</feature>
<feature type="compositionally biased region" description="Low complexity" evidence="6">
    <location>
        <begin position="676"/>
        <end position="688"/>
    </location>
</feature>
<evidence type="ECO:0000256" key="1">
    <source>
        <dbReference type="ARBA" id="ARBA00022472"/>
    </source>
</evidence>
<dbReference type="OrthoDB" id="361630at2759"/>
<feature type="region of interest" description="Disordered" evidence="6">
    <location>
        <begin position="875"/>
        <end position="897"/>
    </location>
</feature>
<gene>
    <name evidence="8" type="ORF">MICPUN_58749</name>
</gene>
<keyword evidence="4" id="KW-0805">Transcription regulation</keyword>
<evidence type="ECO:0000256" key="5">
    <source>
        <dbReference type="ARBA" id="ARBA00023163"/>
    </source>
</evidence>
<name>C1E6R5_MICCC</name>
<accession>C1E6R5</accession>
<dbReference type="SUPFAM" id="SSF54814">
    <property type="entry name" value="Prokaryotic type KH domain (KH-domain type II)"/>
    <property type="match status" value="1"/>
</dbReference>
<dbReference type="Pfam" id="PF02037">
    <property type="entry name" value="SAP"/>
    <property type="match status" value="1"/>
</dbReference>
<dbReference type="Gene3D" id="2.40.50.140">
    <property type="entry name" value="Nucleic acid-binding proteins"/>
    <property type="match status" value="1"/>
</dbReference>
<feature type="compositionally biased region" description="Gly residues" evidence="6">
    <location>
        <begin position="875"/>
        <end position="884"/>
    </location>
</feature>
<organism evidence="8 9">
    <name type="scientific">Micromonas commoda (strain RCC299 / NOUM17 / CCMP2709)</name>
    <name type="common">Picoplanktonic green alga</name>
    <dbReference type="NCBI Taxonomy" id="296587"/>
    <lineage>
        <taxon>Eukaryota</taxon>
        <taxon>Viridiplantae</taxon>
        <taxon>Chlorophyta</taxon>
        <taxon>Mamiellophyceae</taxon>
        <taxon>Mamiellales</taxon>
        <taxon>Mamiellaceae</taxon>
        <taxon>Micromonas</taxon>
    </lineage>
</organism>
<keyword evidence="9" id="KW-1185">Reference proteome</keyword>
<keyword evidence="2" id="KW-0963">Cytoplasm</keyword>
<protein>
    <recommendedName>
        <fullName evidence="7">SAP domain-containing protein</fullName>
    </recommendedName>
</protein>
<dbReference type="SMART" id="SM00513">
    <property type="entry name" value="SAP"/>
    <property type="match status" value="1"/>
</dbReference>
<keyword evidence="3" id="KW-0694">RNA-binding</keyword>
<evidence type="ECO:0000313" key="8">
    <source>
        <dbReference type="EMBL" id="ACO63480.1"/>
    </source>
</evidence>
<dbReference type="InterPro" id="IPR012340">
    <property type="entry name" value="NA-bd_OB-fold"/>
</dbReference>
<dbReference type="EMBL" id="CP001326">
    <property type="protein sequence ID" value="ACO63480.1"/>
    <property type="molecule type" value="Genomic_DNA"/>
</dbReference>
<dbReference type="GO" id="GO:0006353">
    <property type="term" value="P:DNA-templated transcription termination"/>
    <property type="evidence" value="ECO:0007669"/>
    <property type="project" value="UniProtKB-KW"/>
</dbReference>
<dbReference type="AlphaFoldDB" id="C1E6R5"/>
<feature type="compositionally biased region" description="Basic and acidic residues" evidence="6">
    <location>
        <begin position="256"/>
        <end position="296"/>
    </location>
</feature>
<dbReference type="PANTHER" id="PTHR22648">
    <property type="entry name" value="TRANSCRIPTION TERMINATION FACTOR NUSA"/>
    <property type="match status" value="1"/>
</dbReference>
<dbReference type="Gene3D" id="3.30.300.20">
    <property type="match status" value="2"/>
</dbReference>
<dbReference type="GO" id="GO:0031564">
    <property type="term" value="P:transcription antitermination"/>
    <property type="evidence" value="ECO:0007669"/>
    <property type="project" value="InterPro"/>
</dbReference>